<keyword evidence="3" id="KW-1185">Reference proteome</keyword>
<sequence length="188" mass="21867">MKQHLTLFSLFLVTIVYAQDENTLANKTKGYFNYTSIGMLIGSSGDEQPHITSFWMEHHYQLNQNLSLGLVTGLEWFDVMVLPLGPNLKLMLPQQKKAAYYWSLAPGYAIALEDMEFMDMEITDTKGGAYFNTEVGYLFPSRHNYNVFVAIGYRYHEFEFTRSDWLATHVTRKITYNRFSVRLGVRLF</sequence>
<dbReference type="Proteomes" id="UP000721861">
    <property type="component" value="Unassembled WGS sequence"/>
</dbReference>
<organism evidence="2 3">
    <name type="scientific">Carboxylicivirga mesophila</name>
    <dbReference type="NCBI Taxonomy" id="1166478"/>
    <lineage>
        <taxon>Bacteria</taxon>
        <taxon>Pseudomonadati</taxon>
        <taxon>Bacteroidota</taxon>
        <taxon>Bacteroidia</taxon>
        <taxon>Marinilabiliales</taxon>
        <taxon>Marinilabiliaceae</taxon>
        <taxon>Carboxylicivirga</taxon>
    </lineage>
</organism>
<gene>
    <name evidence="2" type="ORF">KEM09_09880</name>
</gene>
<dbReference type="EMBL" id="JAGUCN010000010">
    <property type="protein sequence ID" value="MBS2211713.1"/>
    <property type="molecule type" value="Genomic_DNA"/>
</dbReference>
<accession>A0ABS5KBJ3</accession>
<evidence type="ECO:0000256" key="1">
    <source>
        <dbReference type="SAM" id="SignalP"/>
    </source>
</evidence>
<evidence type="ECO:0008006" key="4">
    <source>
        <dbReference type="Google" id="ProtNLM"/>
    </source>
</evidence>
<keyword evidence="1" id="KW-0732">Signal</keyword>
<evidence type="ECO:0000313" key="3">
    <source>
        <dbReference type="Proteomes" id="UP000721861"/>
    </source>
</evidence>
<comment type="caution">
    <text evidence="2">The sequence shown here is derived from an EMBL/GenBank/DDBJ whole genome shotgun (WGS) entry which is preliminary data.</text>
</comment>
<proteinExistence type="predicted"/>
<dbReference type="RefSeq" id="WP_212227958.1">
    <property type="nucleotide sequence ID" value="NZ_JAGUCN010000010.1"/>
</dbReference>
<feature type="signal peptide" evidence="1">
    <location>
        <begin position="1"/>
        <end position="18"/>
    </location>
</feature>
<name>A0ABS5KBJ3_9BACT</name>
<evidence type="ECO:0000313" key="2">
    <source>
        <dbReference type="EMBL" id="MBS2211713.1"/>
    </source>
</evidence>
<reference evidence="2 3" key="1">
    <citation type="journal article" date="2014" name="Int. J. Syst. Evol. Microbiol.">
        <title>Carboxylicivirga gen. nov. in the family Marinilabiliaceae with two novel species, Carboxylicivirga mesophila sp. nov. and Carboxylicivirga taeanensis sp. nov., and reclassification of Cytophaga fermentans as Saccharicrinis fermentans gen. nov., comb. nov.</title>
        <authorList>
            <person name="Yang S.H."/>
            <person name="Seo H.S."/>
            <person name="Woo J.H."/>
            <person name="Oh H.M."/>
            <person name="Jang H."/>
            <person name="Lee J.H."/>
            <person name="Kim S.J."/>
            <person name="Kwon K.K."/>
        </authorList>
    </citation>
    <scope>NUCLEOTIDE SEQUENCE [LARGE SCALE GENOMIC DNA]</scope>
    <source>
        <strain evidence="2 3">JCM 18290</strain>
    </source>
</reference>
<protein>
    <recommendedName>
        <fullName evidence="4">Outer membrane protein beta-barrel domain-containing protein</fullName>
    </recommendedName>
</protein>
<feature type="chain" id="PRO_5047094409" description="Outer membrane protein beta-barrel domain-containing protein" evidence="1">
    <location>
        <begin position="19"/>
        <end position="188"/>
    </location>
</feature>